<proteinExistence type="predicted"/>
<dbReference type="InterPro" id="IPR010559">
    <property type="entry name" value="Sig_transdc_His_kin_internal"/>
</dbReference>
<gene>
    <name evidence="4" type="ORF">CP97_02015</name>
</gene>
<feature type="transmembrane region" description="Helical" evidence="1">
    <location>
        <begin position="18"/>
        <end position="37"/>
    </location>
</feature>
<dbReference type="Pfam" id="PF06580">
    <property type="entry name" value="His_kinase"/>
    <property type="match status" value="1"/>
</dbReference>
<accession>A0A0H4V8Z5</accession>
<dbReference type="RefSeq" id="WP_048884575.1">
    <property type="nucleotide sequence ID" value="NZ_CP011310.1"/>
</dbReference>
<feature type="domain" description="Histidine kinase/HSP90-like ATPase" evidence="2">
    <location>
        <begin position="291"/>
        <end position="385"/>
    </location>
</feature>
<keyword evidence="4" id="KW-0418">Kinase</keyword>
<name>A0A0H4V8Z5_9SPHN</name>
<dbReference type="PANTHER" id="PTHR34220:SF7">
    <property type="entry name" value="SENSOR HISTIDINE KINASE YPDA"/>
    <property type="match status" value="1"/>
</dbReference>
<feature type="transmembrane region" description="Helical" evidence="1">
    <location>
        <begin position="82"/>
        <end position="99"/>
    </location>
</feature>
<feature type="domain" description="Signal transduction histidine kinase internal region" evidence="3">
    <location>
        <begin position="194"/>
        <end position="273"/>
    </location>
</feature>
<dbReference type="GO" id="GO:0000155">
    <property type="term" value="F:phosphorelay sensor kinase activity"/>
    <property type="evidence" value="ECO:0007669"/>
    <property type="project" value="InterPro"/>
</dbReference>
<keyword evidence="1" id="KW-0472">Membrane</keyword>
<dbReference type="SUPFAM" id="SSF55874">
    <property type="entry name" value="ATPase domain of HSP90 chaperone/DNA topoisomerase II/histidine kinase"/>
    <property type="match status" value="1"/>
</dbReference>
<dbReference type="PANTHER" id="PTHR34220">
    <property type="entry name" value="SENSOR HISTIDINE KINASE YPDA"/>
    <property type="match status" value="1"/>
</dbReference>
<dbReference type="InterPro" id="IPR036890">
    <property type="entry name" value="HATPase_C_sf"/>
</dbReference>
<dbReference type="PATRIC" id="fig|1648404.4.peg.432"/>
<evidence type="ECO:0000256" key="1">
    <source>
        <dbReference type="SAM" id="Phobius"/>
    </source>
</evidence>
<organism evidence="4 5">
    <name type="scientific">Aurantiacibacter atlanticus</name>
    <dbReference type="NCBI Taxonomy" id="1648404"/>
    <lineage>
        <taxon>Bacteria</taxon>
        <taxon>Pseudomonadati</taxon>
        <taxon>Pseudomonadota</taxon>
        <taxon>Alphaproteobacteria</taxon>
        <taxon>Sphingomonadales</taxon>
        <taxon>Erythrobacteraceae</taxon>
        <taxon>Aurantiacibacter</taxon>
    </lineage>
</organism>
<dbReference type="KEGG" id="ery:CP97_02015"/>
<keyword evidence="1" id="KW-1133">Transmembrane helix</keyword>
<keyword evidence="1" id="KW-0812">Transmembrane</keyword>
<evidence type="ECO:0000313" key="5">
    <source>
        <dbReference type="Proteomes" id="UP000059113"/>
    </source>
</evidence>
<evidence type="ECO:0000259" key="2">
    <source>
        <dbReference type="Pfam" id="PF02518"/>
    </source>
</evidence>
<dbReference type="EMBL" id="CP011310">
    <property type="protein sequence ID" value="AKQ41082.1"/>
    <property type="molecule type" value="Genomic_DNA"/>
</dbReference>
<keyword evidence="4" id="KW-0808">Transferase</keyword>
<feature type="transmembrane region" description="Helical" evidence="1">
    <location>
        <begin position="49"/>
        <end position="70"/>
    </location>
</feature>
<evidence type="ECO:0000259" key="3">
    <source>
        <dbReference type="Pfam" id="PF06580"/>
    </source>
</evidence>
<dbReference type="Gene3D" id="3.30.565.10">
    <property type="entry name" value="Histidine kinase-like ATPase, C-terminal domain"/>
    <property type="match status" value="1"/>
</dbReference>
<dbReference type="Pfam" id="PF02518">
    <property type="entry name" value="HATPase_c"/>
    <property type="match status" value="1"/>
</dbReference>
<evidence type="ECO:0000313" key="4">
    <source>
        <dbReference type="EMBL" id="AKQ41082.1"/>
    </source>
</evidence>
<dbReference type="Proteomes" id="UP000059113">
    <property type="component" value="Chromosome"/>
</dbReference>
<dbReference type="GO" id="GO:0016020">
    <property type="term" value="C:membrane"/>
    <property type="evidence" value="ECO:0007669"/>
    <property type="project" value="InterPro"/>
</dbReference>
<reference evidence="4 5" key="1">
    <citation type="journal article" date="2015" name="Int. J. Syst. Evol. Microbiol.">
        <title>Erythrobacter atlanticus sp. nov., a bacterium from ocean sediment able to degrade polycyclic aromatic hydrocarbons.</title>
        <authorList>
            <person name="Zhuang L."/>
            <person name="Liu Y."/>
            <person name="Wang L."/>
            <person name="Wang W."/>
            <person name="Shao Z."/>
        </authorList>
    </citation>
    <scope>NUCLEOTIDE SEQUENCE [LARGE SCALE GENOMIC DNA]</scope>
    <source>
        <strain evidence="5">s21-N3</strain>
    </source>
</reference>
<dbReference type="OrthoDB" id="2514702at2"/>
<dbReference type="InterPro" id="IPR050640">
    <property type="entry name" value="Bact_2-comp_sensor_kinase"/>
</dbReference>
<sequence>MEKADTEKPIARVPFKTVLASIVGLWATYSVLMTLRAELLGMQYADEMLLRRLVSTIFAILITFGLWVVLRPFDGRPLWAKIAAALIFALPAALLSAQANRVVFADLQAAMDEKVLQEFAQIRGVPADEIDRDMLQDLSQLVTMGTREQLIEITTSRYFIMLAWCALYLALLTGEKARTAERREQQFRNAAKAAELRSLRYQVNPHFLFNTLNSLSALVLTNKTQAAERMIHMISNFYRHSLADDPTSDVPLRDEVAMQRLYLEIEAVRFPLRLVARFDVPADLEDALIPGMILQPLVENSVKHAVAPSSGQVTITLSAREEYGRLVVSVSDDGSSAANSDDIRPGFGIGLNNVHERLAARFGKEATMASGHAPDGYVTHLRLPLLRIRKSAAA</sequence>
<keyword evidence="5" id="KW-1185">Reference proteome</keyword>
<reference evidence="5" key="2">
    <citation type="submission" date="2015-04" db="EMBL/GenBank/DDBJ databases">
        <title>The complete genome sequence of Erythrobacter sp. s21-N3.</title>
        <authorList>
            <person name="Zhuang L."/>
            <person name="Liu Y."/>
            <person name="Shao Z."/>
        </authorList>
    </citation>
    <scope>NUCLEOTIDE SEQUENCE [LARGE SCALE GENOMIC DNA]</scope>
    <source>
        <strain evidence="5">s21-N3</strain>
    </source>
</reference>
<dbReference type="InterPro" id="IPR003594">
    <property type="entry name" value="HATPase_dom"/>
</dbReference>
<dbReference type="STRING" id="1648404.CP97_02015"/>
<dbReference type="AlphaFoldDB" id="A0A0H4V8Z5"/>
<feature type="transmembrane region" description="Helical" evidence="1">
    <location>
        <begin position="156"/>
        <end position="174"/>
    </location>
</feature>
<protein>
    <submittedName>
        <fullName evidence="4">Sensor histidine kinase</fullName>
    </submittedName>
</protein>